<dbReference type="InterPro" id="IPR035439">
    <property type="entry name" value="UPF0145_dom_sf"/>
</dbReference>
<protein>
    <submittedName>
        <fullName evidence="2">Heavy metal-binding domain-containing protein</fullName>
    </submittedName>
</protein>
<dbReference type="SUPFAM" id="SSF117782">
    <property type="entry name" value="YbjQ-like"/>
    <property type="match status" value="1"/>
</dbReference>
<comment type="caution">
    <text evidence="2">The sequence shown here is derived from an EMBL/GenBank/DDBJ whole genome shotgun (WGS) entry which is preliminary data.</text>
</comment>
<dbReference type="EMBL" id="JBDJNQ010000022">
    <property type="protein sequence ID" value="MEN5380675.1"/>
    <property type="molecule type" value="Genomic_DNA"/>
</dbReference>
<dbReference type="InterPro" id="IPR002765">
    <property type="entry name" value="UPF0145_YbjQ-like"/>
</dbReference>
<organism evidence="2 3">
    <name type="scientific">Sphingobacterium kitahiroshimense</name>
    <dbReference type="NCBI Taxonomy" id="470446"/>
    <lineage>
        <taxon>Bacteria</taxon>
        <taxon>Pseudomonadati</taxon>
        <taxon>Bacteroidota</taxon>
        <taxon>Sphingobacteriia</taxon>
        <taxon>Sphingobacteriales</taxon>
        <taxon>Sphingobacteriaceae</taxon>
        <taxon>Sphingobacterium</taxon>
    </lineage>
</organism>
<evidence type="ECO:0000313" key="2">
    <source>
        <dbReference type="EMBL" id="MEN5380675.1"/>
    </source>
</evidence>
<dbReference type="Proteomes" id="UP001409291">
    <property type="component" value="Unassembled WGS sequence"/>
</dbReference>
<proteinExistence type="inferred from homology"/>
<name>A0ABV0C0Y2_9SPHI</name>
<keyword evidence="3" id="KW-1185">Reference proteome</keyword>
<gene>
    <name evidence="2" type="ORF">ABE541_25665</name>
</gene>
<evidence type="ECO:0000313" key="3">
    <source>
        <dbReference type="Proteomes" id="UP001409291"/>
    </source>
</evidence>
<comment type="similarity">
    <text evidence="1">Belongs to the UPF0145 family.</text>
</comment>
<reference evidence="2 3" key="1">
    <citation type="submission" date="2024-04" db="EMBL/GenBank/DDBJ databases">
        <title>WGS of bacteria from Torrens River.</title>
        <authorList>
            <person name="Wyrsch E.R."/>
            <person name="Drigo B."/>
        </authorList>
    </citation>
    <scope>NUCLEOTIDE SEQUENCE [LARGE SCALE GENOMIC DNA]</scope>
    <source>
        <strain evidence="2 3">TWI391</strain>
    </source>
</reference>
<dbReference type="Gene3D" id="3.30.110.70">
    <property type="entry name" value="Hypothetical protein apc22750. Chain B"/>
    <property type="match status" value="1"/>
</dbReference>
<dbReference type="Pfam" id="PF01906">
    <property type="entry name" value="YbjQ_1"/>
    <property type="match status" value="1"/>
</dbReference>
<evidence type="ECO:0000256" key="1">
    <source>
        <dbReference type="ARBA" id="ARBA00010751"/>
    </source>
</evidence>
<sequence>MIVTSTNTIEGREVLRYFDPISATAVIGANALSAIRSKLRRPFRWALPQL</sequence>
<accession>A0ABV0C0Y2</accession>
<dbReference type="RefSeq" id="WP_346583599.1">
    <property type="nucleotide sequence ID" value="NZ_JBDJNQ010000022.1"/>
</dbReference>